<organism evidence="2 3">
    <name type="scientific">Spirosoma oryzae</name>
    <dbReference type="NCBI Taxonomy" id="1469603"/>
    <lineage>
        <taxon>Bacteria</taxon>
        <taxon>Pseudomonadati</taxon>
        <taxon>Bacteroidota</taxon>
        <taxon>Cytophagia</taxon>
        <taxon>Cytophagales</taxon>
        <taxon>Cytophagaceae</taxon>
        <taxon>Spirosoma</taxon>
    </lineage>
</organism>
<gene>
    <name evidence="2" type="ORF">CLV58_109250</name>
</gene>
<keyword evidence="3" id="KW-1185">Reference proteome</keyword>
<dbReference type="RefSeq" id="WP_106138247.1">
    <property type="nucleotide sequence ID" value="NZ_PVTE01000009.1"/>
</dbReference>
<comment type="caution">
    <text evidence="2">The sequence shown here is derived from an EMBL/GenBank/DDBJ whole genome shotgun (WGS) entry which is preliminary data.</text>
</comment>
<protein>
    <submittedName>
        <fullName evidence="2">Uncharacterized protein</fullName>
    </submittedName>
</protein>
<evidence type="ECO:0000313" key="2">
    <source>
        <dbReference type="EMBL" id="PRY38523.1"/>
    </source>
</evidence>
<evidence type="ECO:0000256" key="1">
    <source>
        <dbReference type="SAM" id="MobiDB-lite"/>
    </source>
</evidence>
<name>A0A2T0SYT3_9BACT</name>
<reference evidence="2 3" key="1">
    <citation type="submission" date="2018-03" db="EMBL/GenBank/DDBJ databases">
        <title>Genomic Encyclopedia of Archaeal and Bacterial Type Strains, Phase II (KMG-II): from individual species to whole genera.</title>
        <authorList>
            <person name="Goeker M."/>
        </authorList>
    </citation>
    <scope>NUCLEOTIDE SEQUENCE [LARGE SCALE GENOMIC DNA]</scope>
    <source>
        <strain evidence="2 3">DSM 28354</strain>
    </source>
</reference>
<proteinExistence type="predicted"/>
<dbReference type="EMBL" id="PVTE01000009">
    <property type="protein sequence ID" value="PRY38523.1"/>
    <property type="molecule type" value="Genomic_DNA"/>
</dbReference>
<sequence length="199" mass="23078">MLQFSFDGIESAPIGITPVFGGTDHIYMTGFSYEKPAGKDPRLEIKLERREPGKKVEKSTFWLGDWTLRETPLYPNQPEDEPRRMMNIFSTYRSDLTDEQLKDYLRGLTTWEAVCEKVKSLLPPNYDQLATTWYLRYRKGQDILEIPSNWTVVRMGNGKSFKMDPKYDFMVPQKQDIKPTPAHEFSGEAPVEAPDDLPF</sequence>
<evidence type="ECO:0000313" key="3">
    <source>
        <dbReference type="Proteomes" id="UP000238375"/>
    </source>
</evidence>
<dbReference type="Proteomes" id="UP000238375">
    <property type="component" value="Unassembled WGS sequence"/>
</dbReference>
<accession>A0A2T0SYT3</accession>
<dbReference type="AlphaFoldDB" id="A0A2T0SYT3"/>
<feature type="region of interest" description="Disordered" evidence="1">
    <location>
        <begin position="177"/>
        <end position="199"/>
    </location>
</feature>